<dbReference type="RefSeq" id="WP_196197910.1">
    <property type="nucleotide sequence ID" value="NZ_JADPRT010000018.1"/>
</dbReference>
<organism evidence="8 9">
    <name type="scientific">Streptacidiphilus fuscans</name>
    <dbReference type="NCBI Taxonomy" id="2789292"/>
    <lineage>
        <taxon>Bacteria</taxon>
        <taxon>Bacillati</taxon>
        <taxon>Actinomycetota</taxon>
        <taxon>Actinomycetes</taxon>
        <taxon>Kitasatosporales</taxon>
        <taxon>Streptomycetaceae</taxon>
        <taxon>Streptacidiphilus</taxon>
    </lineage>
</organism>
<feature type="transmembrane region" description="Helical" evidence="6">
    <location>
        <begin position="417"/>
        <end position="438"/>
    </location>
</feature>
<feature type="transmembrane region" description="Helical" evidence="6">
    <location>
        <begin position="301"/>
        <end position="323"/>
    </location>
</feature>
<comment type="subcellular location">
    <subcellularLocation>
        <location evidence="1">Cell membrane</location>
        <topology evidence="1">Multi-pass membrane protein</topology>
    </subcellularLocation>
</comment>
<feature type="transmembrane region" description="Helical" evidence="6">
    <location>
        <begin position="343"/>
        <end position="363"/>
    </location>
</feature>
<keyword evidence="4 6" id="KW-1133">Transmembrane helix</keyword>
<sequence>MRRGIALGVAVALAFAAMSMGAFGVLLESALRAHAPVERYASAAAVVAGPQSVSVVRQDGKDRETQTRPLVERDRVPLADAARLRTVPGVANVVPDVSVPVVALPATGGAPVTTVGHGWDSAQLTSTAPTAGRAPVAADEVTLDQATAQRLGAQPGSSVELQVNAAPRQFRVVGVTPGPGVYFSQAEAESLSGHPGSADALVVLAAPGQSVSASALGRAVPGLSVSTGAARGDVEDPAVAEVRTNTIGEAATLGGTALLVTLLVVTGLMELSVRSRTRELAVLRAVGATPRQVRRVIVREMLRISVPAALLGALASLGVGAALQSWMHAQGALPPGFALRLGPFPVLAAALATVLASVGAAWLSARRISRIRPVQALGESAVEPRRMPLWRVITGLVFLALGAGMLVVTFLTGGQTAAAAVGGLVVSLIWAVALLGPWIARAGTLILGLLLRAFSPITGGLAAAGARSAALRMAAVITPVALALSFGGTQLFAQTTTVNATAAQALAGLRADQVLTSSGPGIPQDAYTKLRATPGVTAAAEVKRTTVVMNVWALGDELQSLQAQGVQGAVAQTLDPKVTAGSLDDLTGQGTVALSSMVAHGAKPGDMRQLWLGDGTSVTLRVVAVYDRGLGFGDVLLPLPLVSEHATTPLDDYLLADGHADLSGLTGSYAGLHAADRAAYGASLAETAKQQGLIGLIAVVAIAGFILIGMGTTLAVATASRRRELLLLRLIGATRRQLLGALRLETGIILGTGILVGTAVAGLTLFAYAASTTGLAMLSFPPLYCAGLLAAVLVPGAAAVLLPGRAILRRSAPRIE</sequence>
<feature type="domain" description="ABC3 transporter permease C-terminal" evidence="7">
    <location>
        <begin position="254"/>
        <end position="372"/>
    </location>
</feature>
<dbReference type="EMBL" id="JADPRT010000018">
    <property type="protein sequence ID" value="MBF9072754.1"/>
    <property type="molecule type" value="Genomic_DNA"/>
</dbReference>
<evidence type="ECO:0000313" key="8">
    <source>
        <dbReference type="EMBL" id="MBF9072754.1"/>
    </source>
</evidence>
<evidence type="ECO:0000256" key="5">
    <source>
        <dbReference type="ARBA" id="ARBA00023136"/>
    </source>
</evidence>
<dbReference type="PANTHER" id="PTHR30287:SF1">
    <property type="entry name" value="INNER MEMBRANE PROTEIN"/>
    <property type="match status" value="1"/>
</dbReference>
<feature type="transmembrane region" description="Helical" evidence="6">
    <location>
        <begin position="389"/>
        <end position="411"/>
    </location>
</feature>
<evidence type="ECO:0000259" key="7">
    <source>
        <dbReference type="Pfam" id="PF02687"/>
    </source>
</evidence>
<name>A0A931FJH3_9ACTN</name>
<keyword evidence="2" id="KW-1003">Cell membrane</keyword>
<protein>
    <submittedName>
        <fullName evidence="8">ABC transporter permease</fullName>
    </submittedName>
</protein>
<dbReference type="PANTHER" id="PTHR30287">
    <property type="entry name" value="MEMBRANE COMPONENT OF PREDICTED ABC SUPERFAMILY METABOLITE UPTAKE TRANSPORTER"/>
    <property type="match status" value="1"/>
</dbReference>
<evidence type="ECO:0000256" key="3">
    <source>
        <dbReference type="ARBA" id="ARBA00022692"/>
    </source>
</evidence>
<reference evidence="8" key="1">
    <citation type="submission" date="2020-11" db="EMBL/GenBank/DDBJ databases">
        <title>Isolation and identification of active actinomycetes.</title>
        <authorList>
            <person name="Yu B."/>
        </authorList>
    </citation>
    <scope>NUCLEOTIDE SEQUENCE</scope>
    <source>
        <strain evidence="8">NEAU-YB345</strain>
    </source>
</reference>
<accession>A0A931FJH3</accession>
<keyword evidence="9" id="KW-1185">Reference proteome</keyword>
<dbReference type="Proteomes" id="UP000657385">
    <property type="component" value="Unassembled WGS sequence"/>
</dbReference>
<dbReference type="GO" id="GO:0005886">
    <property type="term" value="C:plasma membrane"/>
    <property type="evidence" value="ECO:0007669"/>
    <property type="project" value="UniProtKB-SubCell"/>
</dbReference>
<keyword evidence="5 6" id="KW-0472">Membrane</keyword>
<feature type="transmembrane region" description="Helical" evidence="6">
    <location>
        <begin position="693"/>
        <end position="719"/>
    </location>
</feature>
<evidence type="ECO:0000256" key="6">
    <source>
        <dbReference type="SAM" id="Phobius"/>
    </source>
</evidence>
<evidence type="ECO:0000313" key="9">
    <source>
        <dbReference type="Proteomes" id="UP000657385"/>
    </source>
</evidence>
<dbReference type="InterPro" id="IPR003838">
    <property type="entry name" value="ABC3_permease_C"/>
</dbReference>
<feature type="transmembrane region" description="Helical" evidence="6">
    <location>
        <begin position="781"/>
        <end position="802"/>
    </location>
</feature>
<comment type="caution">
    <text evidence="8">The sequence shown here is derived from an EMBL/GenBank/DDBJ whole genome shotgun (WGS) entry which is preliminary data.</text>
</comment>
<evidence type="ECO:0000256" key="4">
    <source>
        <dbReference type="ARBA" id="ARBA00022989"/>
    </source>
</evidence>
<feature type="transmembrane region" description="Helical" evidence="6">
    <location>
        <begin position="740"/>
        <end position="769"/>
    </location>
</feature>
<dbReference type="InterPro" id="IPR038766">
    <property type="entry name" value="Membrane_comp_ABC_pdt"/>
</dbReference>
<keyword evidence="3 6" id="KW-0812">Transmembrane</keyword>
<dbReference type="Pfam" id="PF02687">
    <property type="entry name" value="FtsX"/>
    <property type="match status" value="2"/>
</dbReference>
<feature type="transmembrane region" description="Helical" evidence="6">
    <location>
        <begin position="250"/>
        <end position="269"/>
    </location>
</feature>
<feature type="transmembrane region" description="Helical" evidence="6">
    <location>
        <begin position="445"/>
        <end position="466"/>
    </location>
</feature>
<evidence type="ECO:0000256" key="2">
    <source>
        <dbReference type="ARBA" id="ARBA00022475"/>
    </source>
</evidence>
<evidence type="ECO:0000256" key="1">
    <source>
        <dbReference type="ARBA" id="ARBA00004651"/>
    </source>
</evidence>
<feature type="domain" description="ABC3 transporter permease C-terminal" evidence="7">
    <location>
        <begin position="697"/>
        <end position="810"/>
    </location>
</feature>
<proteinExistence type="predicted"/>
<dbReference type="AlphaFoldDB" id="A0A931FJH3"/>
<gene>
    <name evidence="8" type="ORF">I2501_32540</name>
</gene>